<dbReference type="InterPro" id="IPR017441">
    <property type="entry name" value="Protein_kinase_ATP_BS"/>
</dbReference>
<dbReference type="Gene3D" id="1.10.510.10">
    <property type="entry name" value="Transferase(Phosphotransferase) domain 1"/>
    <property type="match status" value="1"/>
</dbReference>
<evidence type="ECO:0000256" key="12">
    <source>
        <dbReference type="ARBA" id="ARBA00022741"/>
    </source>
</evidence>
<dbReference type="InterPro" id="IPR008271">
    <property type="entry name" value="Ser/Thr_kinase_AS"/>
</dbReference>
<gene>
    <name evidence="23" type="ORF">SAY87_004001</name>
</gene>
<comment type="subcellular location">
    <subcellularLocation>
        <location evidence="1">Cell membrane</location>
        <topology evidence="1">Single-pass membrane protein</topology>
    </subcellularLocation>
</comment>
<dbReference type="SUPFAM" id="SSF56112">
    <property type="entry name" value="Protein kinase-like (PK-like)"/>
    <property type="match status" value="1"/>
</dbReference>
<evidence type="ECO:0000256" key="16">
    <source>
        <dbReference type="ARBA" id="ARBA00023136"/>
    </source>
</evidence>
<keyword evidence="10" id="KW-0732">Signal</keyword>
<evidence type="ECO:0000256" key="8">
    <source>
        <dbReference type="ARBA" id="ARBA00022679"/>
    </source>
</evidence>
<dbReference type="InterPro" id="IPR011009">
    <property type="entry name" value="Kinase-like_dom_sf"/>
</dbReference>
<keyword evidence="16 21" id="KW-0472">Membrane</keyword>
<dbReference type="AlphaFoldDB" id="A0AAN7JNB8"/>
<evidence type="ECO:0000256" key="7">
    <source>
        <dbReference type="ARBA" id="ARBA00022614"/>
    </source>
</evidence>
<dbReference type="GO" id="GO:0005524">
    <property type="term" value="F:ATP binding"/>
    <property type="evidence" value="ECO:0007669"/>
    <property type="project" value="UniProtKB-UniRule"/>
</dbReference>
<keyword evidence="24" id="KW-1185">Reference proteome</keyword>
<evidence type="ECO:0000313" key="23">
    <source>
        <dbReference type="EMBL" id="KAK4750519.1"/>
    </source>
</evidence>
<keyword evidence="6" id="KW-0597">Phosphoprotein</keyword>
<evidence type="ECO:0000313" key="24">
    <source>
        <dbReference type="Proteomes" id="UP001345219"/>
    </source>
</evidence>
<feature type="binding site" evidence="20">
    <location>
        <position position="699"/>
    </location>
    <ligand>
        <name>ATP</name>
        <dbReference type="ChEBI" id="CHEBI:30616"/>
    </ligand>
</feature>
<evidence type="ECO:0000256" key="3">
    <source>
        <dbReference type="ARBA" id="ARBA00012513"/>
    </source>
</evidence>
<keyword evidence="9 21" id="KW-0812">Transmembrane</keyword>
<evidence type="ECO:0000256" key="15">
    <source>
        <dbReference type="ARBA" id="ARBA00022989"/>
    </source>
</evidence>
<keyword evidence="11" id="KW-0677">Repeat</keyword>
<dbReference type="FunFam" id="3.80.10.10:FF:000095">
    <property type="entry name" value="LRR receptor-like serine/threonine-protein kinase GSO1"/>
    <property type="match status" value="1"/>
</dbReference>
<dbReference type="PROSITE" id="PS00107">
    <property type="entry name" value="PROTEIN_KINASE_ATP"/>
    <property type="match status" value="1"/>
</dbReference>
<evidence type="ECO:0000256" key="4">
    <source>
        <dbReference type="ARBA" id="ARBA00022475"/>
    </source>
</evidence>
<dbReference type="SUPFAM" id="SSF52058">
    <property type="entry name" value="L domain-like"/>
    <property type="match status" value="3"/>
</dbReference>
<dbReference type="FunFam" id="1.10.510.10:FF:000417">
    <property type="entry name" value="Leucine-rich repeat receptor-like protein kinase"/>
    <property type="match status" value="1"/>
</dbReference>
<dbReference type="InterPro" id="IPR032675">
    <property type="entry name" value="LRR_dom_sf"/>
</dbReference>
<keyword evidence="13" id="KW-0418">Kinase</keyword>
<dbReference type="PANTHER" id="PTHR48056">
    <property type="entry name" value="LRR RECEPTOR-LIKE SERINE/THREONINE-PROTEIN KINASE-RELATED"/>
    <property type="match status" value="1"/>
</dbReference>
<organism evidence="23 24">
    <name type="scientific">Trapa incisa</name>
    <dbReference type="NCBI Taxonomy" id="236973"/>
    <lineage>
        <taxon>Eukaryota</taxon>
        <taxon>Viridiplantae</taxon>
        <taxon>Streptophyta</taxon>
        <taxon>Embryophyta</taxon>
        <taxon>Tracheophyta</taxon>
        <taxon>Spermatophyta</taxon>
        <taxon>Magnoliopsida</taxon>
        <taxon>eudicotyledons</taxon>
        <taxon>Gunneridae</taxon>
        <taxon>Pentapetalae</taxon>
        <taxon>rosids</taxon>
        <taxon>malvids</taxon>
        <taxon>Myrtales</taxon>
        <taxon>Lythraceae</taxon>
        <taxon>Trapa</taxon>
    </lineage>
</organism>
<protein>
    <recommendedName>
        <fullName evidence="3">non-specific serine/threonine protein kinase</fullName>
        <ecNumber evidence="3">2.7.11.1</ecNumber>
    </recommendedName>
</protein>
<evidence type="ECO:0000256" key="5">
    <source>
        <dbReference type="ARBA" id="ARBA00022527"/>
    </source>
</evidence>
<comment type="caution">
    <text evidence="23">The sequence shown here is derived from an EMBL/GenBank/DDBJ whole genome shotgun (WGS) entry which is preliminary data.</text>
</comment>
<evidence type="ECO:0000256" key="14">
    <source>
        <dbReference type="ARBA" id="ARBA00022840"/>
    </source>
</evidence>
<reference evidence="23 24" key="1">
    <citation type="journal article" date="2023" name="Hortic Res">
        <title>Pangenome of water caltrop reveals structural variations and asymmetric subgenome divergence after allopolyploidization.</title>
        <authorList>
            <person name="Zhang X."/>
            <person name="Chen Y."/>
            <person name="Wang L."/>
            <person name="Yuan Y."/>
            <person name="Fang M."/>
            <person name="Shi L."/>
            <person name="Lu R."/>
            <person name="Comes H.P."/>
            <person name="Ma Y."/>
            <person name="Chen Y."/>
            <person name="Huang G."/>
            <person name="Zhou Y."/>
            <person name="Zheng Z."/>
            <person name="Qiu Y."/>
        </authorList>
    </citation>
    <scope>NUCLEOTIDE SEQUENCE [LARGE SCALE GENOMIC DNA]</scope>
    <source>
        <tissue evidence="23">Roots</tissue>
    </source>
</reference>
<dbReference type="GO" id="GO:0004674">
    <property type="term" value="F:protein serine/threonine kinase activity"/>
    <property type="evidence" value="ECO:0007669"/>
    <property type="project" value="UniProtKB-KW"/>
</dbReference>
<proteinExistence type="inferred from homology"/>
<dbReference type="Gene3D" id="3.80.10.10">
    <property type="entry name" value="Ribonuclease Inhibitor"/>
    <property type="match status" value="3"/>
</dbReference>
<evidence type="ECO:0000256" key="17">
    <source>
        <dbReference type="ARBA" id="ARBA00023180"/>
    </source>
</evidence>
<sequence length="961" mass="105968">MSATNSCLIDRASPLLPLPLICRLLLLLFLFPFCLGDELAILLNLTTALHAPPESDVFATWTPHNHLCSFIGVTCNFDGSVLEIELSRKQLSGELPLDSICELKSLEKLAFGFNSLYGTLSSSLNNCAALQYLDLGNNRFTGPVPDVSALVNLRYLYLNTSGFSGRFPWNSLKRMPDLISLSIGGNPFETSNFPKQVLGLYNLNSIYMSNCSIRGEIPPSIGGLSKLVNLELSNNNITGEIPPEIGNLTNLLQLELYNNRLTGKLPIGLRNLTKLGFFDASRNCLEGDLSELKFLSNLVSLQLYRNGLSGEVPAEFGELRKLVNLSIYRNKLTGPLPPKLGSWAEFNFIDVSENFLSGPIPSDMCKQGTMRMVLMLQNKFTGEIPNAYGNCDTLIRFRISNNSLSGIVPSRLWGLPALEIIDVAMNQLVGSITPYIANAKSLCQLFVSGNRFSDQLPEEISKAESLVAIDMSNNQFSGRIPSAIGTLKRLVSLHMENNELSGSIPESIGSCESLSYLNMAKNSLSGEIPSSLGSLPVMNSLNLSNNKLSGQIPATLSYLRLSLLDLSNNQLTGKVPGSLSNKAYEGSFVGNPGLCSEAIGPFNRCRSSARIPRDIWILIISLISMMALLTVMLGFFLYKHKRKRYSLKEESWYVRSFGVLNFTEDEILDSIMEENLIGRGASGNVYRAVLRNGQELAVKHIWNAGRGSEGQQRSTTSPILGQAKRSKEFESEVEALSSIRHVNVIKLYCSITSEDSCLLVYEYMPNGSLWDRLHKDRSDELDWGSRFEIALGAAKGLEYLHHGCEPPVIHRDIKSSNVLLDEFLKPRIADFGLAKIVQADTSTNDPGLLIAGTHGYIAPEYGYSSTVNEKSDVYSFGVVLMELVTGKQPMEAEFGERNDIVSWISGQLKTIESLSGLVDSRIPEKSRDEAIEVLRIAMLCTIHLPSQRPTMRAVVQMLDRT</sequence>
<dbReference type="EMBL" id="JAXIOK010000017">
    <property type="protein sequence ID" value="KAK4750519.1"/>
    <property type="molecule type" value="Genomic_DNA"/>
</dbReference>
<dbReference type="FunFam" id="3.80.10.10:FF:000905">
    <property type="entry name" value="Receptor-like protein kinase 7"/>
    <property type="match status" value="1"/>
</dbReference>
<keyword evidence="12 20" id="KW-0547">Nucleotide-binding</keyword>
<evidence type="ECO:0000256" key="6">
    <source>
        <dbReference type="ARBA" id="ARBA00022553"/>
    </source>
</evidence>
<keyword evidence="17" id="KW-0325">Glycoprotein</keyword>
<name>A0AAN7JNB8_9MYRT</name>
<comment type="catalytic activity">
    <reaction evidence="19">
        <text>L-seryl-[protein] + ATP = O-phospho-L-seryl-[protein] + ADP + H(+)</text>
        <dbReference type="Rhea" id="RHEA:17989"/>
        <dbReference type="Rhea" id="RHEA-COMP:9863"/>
        <dbReference type="Rhea" id="RHEA-COMP:11604"/>
        <dbReference type="ChEBI" id="CHEBI:15378"/>
        <dbReference type="ChEBI" id="CHEBI:29999"/>
        <dbReference type="ChEBI" id="CHEBI:30616"/>
        <dbReference type="ChEBI" id="CHEBI:83421"/>
        <dbReference type="ChEBI" id="CHEBI:456216"/>
        <dbReference type="EC" id="2.7.11.1"/>
    </reaction>
</comment>
<evidence type="ECO:0000256" key="11">
    <source>
        <dbReference type="ARBA" id="ARBA00022737"/>
    </source>
</evidence>
<keyword evidence="8" id="KW-0808">Transferase</keyword>
<dbReference type="Gene3D" id="3.30.200.20">
    <property type="entry name" value="Phosphorylase Kinase, domain 1"/>
    <property type="match status" value="1"/>
</dbReference>
<evidence type="ECO:0000256" key="20">
    <source>
        <dbReference type="PROSITE-ProRule" id="PRU10141"/>
    </source>
</evidence>
<evidence type="ECO:0000256" key="13">
    <source>
        <dbReference type="ARBA" id="ARBA00022777"/>
    </source>
</evidence>
<evidence type="ECO:0000256" key="10">
    <source>
        <dbReference type="ARBA" id="ARBA00022729"/>
    </source>
</evidence>
<evidence type="ECO:0000256" key="21">
    <source>
        <dbReference type="SAM" id="Phobius"/>
    </source>
</evidence>
<dbReference type="InterPro" id="IPR050647">
    <property type="entry name" value="Plant_LRR-RLKs"/>
</dbReference>
<keyword evidence="14 20" id="KW-0067">ATP-binding</keyword>
<evidence type="ECO:0000256" key="18">
    <source>
        <dbReference type="ARBA" id="ARBA00047899"/>
    </source>
</evidence>
<dbReference type="PROSITE" id="PS00108">
    <property type="entry name" value="PROTEIN_KINASE_ST"/>
    <property type="match status" value="1"/>
</dbReference>
<evidence type="ECO:0000256" key="2">
    <source>
        <dbReference type="ARBA" id="ARBA00008684"/>
    </source>
</evidence>
<dbReference type="SMART" id="SM00220">
    <property type="entry name" value="S_TKc"/>
    <property type="match status" value="1"/>
</dbReference>
<dbReference type="Pfam" id="PF00069">
    <property type="entry name" value="Pkinase"/>
    <property type="match status" value="1"/>
</dbReference>
<dbReference type="Pfam" id="PF00560">
    <property type="entry name" value="LRR_1"/>
    <property type="match status" value="9"/>
</dbReference>
<keyword evidence="5" id="KW-0723">Serine/threonine-protein kinase</keyword>
<dbReference type="InterPro" id="IPR001611">
    <property type="entry name" value="Leu-rich_rpt"/>
</dbReference>
<dbReference type="InterPro" id="IPR000719">
    <property type="entry name" value="Prot_kinase_dom"/>
</dbReference>
<dbReference type="PROSITE" id="PS50011">
    <property type="entry name" value="PROTEIN_KINASE_DOM"/>
    <property type="match status" value="1"/>
</dbReference>
<dbReference type="Proteomes" id="UP001345219">
    <property type="component" value="Chromosome 4"/>
</dbReference>
<comment type="similarity">
    <text evidence="2">Belongs to the protein kinase superfamily. Ser/Thr protein kinase family.</text>
</comment>
<evidence type="ECO:0000256" key="9">
    <source>
        <dbReference type="ARBA" id="ARBA00022692"/>
    </source>
</evidence>
<dbReference type="EC" id="2.7.11.1" evidence="3"/>
<accession>A0AAN7JNB8</accession>
<dbReference type="SMART" id="SM00369">
    <property type="entry name" value="LRR_TYP"/>
    <property type="match status" value="5"/>
</dbReference>
<dbReference type="Pfam" id="PF08263">
    <property type="entry name" value="LRRNT_2"/>
    <property type="match status" value="1"/>
</dbReference>
<dbReference type="InterPro" id="IPR003591">
    <property type="entry name" value="Leu-rich_rpt_typical-subtyp"/>
</dbReference>
<keyword evidence="7" id="KW-0433">Leucine-rich repeat</keyword>
<comment type="catalytic activity">
    <reaction evidence="18">
        <text>L-threonyl-[protein] + ATP = O-phospho-L-threonyl-[protein] + ADP + H(+)</text>
        <dbReference type="Rhea" id="RHEA:46608"/>
        <dbReference type="Rhea" id="RHEA-COMP:11060"/>
        <dbReference type="Rhea" id="RHEA-COMP:11605"/>
        <dbReference type="ChEBI" id="CHEBI:15378"/>
        <dbReference type="ChEBI" id="CHEBI:30013"/>
        <dbReference type="ChEBI" id="CHEBI:30616"/>
        <dbReference type="ChEBI" id="CHEBI:61977"/>
        <dbReference type="ChEBI" id="CHEBI:456216"/>
        <dbReference type="EC" id="2.7.11.1"/>
    </reaction>
</comment>
<feature type="transmembrane region" description="Helical" evidence="21">
    <location>
        <begin position="615"/>
        <end position="638"/>
    </location>
</feature>
<keyword evidence="15 21" id="KW-1133">Transmembrane helix</keyword>
<evidence type="ECO:0000259" key="22">
    <source>
        <dbReference type="PROSITE" id="PS50011"/>
    </source>
</evidence>
<evidence type="ECO:0000256" key="1">
    <source>
        <dbReference type="ARBA" id="ARBA00004162"/>
    </source>
</evidence>
<dbReference type="GO" id="GO:0005886">
    <property type="term" value="C:plasma membrane"/>
    <property type="evidence" value="ECO:0007669"/>
    <property type="project" value="UniProtKB-SubCell"/>
</dbReference>
<dbReference type="PANTHER" id="PTHR48056:SF41">
    <property type="entry name" value="RECEPTOR-LIKE PROTEIN KINASE HAIKU2"/>
    <property type="match status" value="1"/>
</dbReference>
<keyword evidence="4" id="KW-1003">Cell membrane</keyword>
<feature type="domain" description="Protein kinase" evidence="22">
    <location>
        <begin position="671"/>
        <end position="961"/>
    </location>
</feature>
<dbReference type="InterPro" id="IPR013210">
    <property type="entry name" value="LRR_N_plant-typ"/>
</dbReference>
<evidence type="ECO:0000256" key="19">
    <source>
        <dbReference type="ARBA" id="ARBA00048679"/>
    </source>
</evidence>